<keyword evidence="3" id="KW-0833">Ubl conjugation pathway</keyword>
<evidence type="ECO:0000259" key="5">
    <source>
        <dbReference type="SMART" id="SM00647"/>
    </source>
</evidence>
<organism evidence="6 7">
    <name type="scientific">Letharia lupina</name>
    <dbReference type="NCBI Taxonomy" id="560253"/>
    <lineage>
        <taxon>Eukaryota</taxon>
        <taxon>Fungi</taxon>
        <taxon>Dikarya</taxon>
        <taxon>Ascomycota</taxon>
        <taxon>Pezizomycotina</taxon>
        <taxon>Lecanoromycetes</taxon>
        <taxon>OSLEUM clade</taxon>
        <taxon>Lecanoromycetidae</taxon>
        <taxon>Lecanorales</taxon>
        <taxon>Lecanorineae</taxon>
        <taxon>Parmeliaceae</taxon>
        <taxon>Letharia</taxon>
    </lineage>
</organism>
<comment type="caution">
    <text evidence="6">The sequence shown here is derived from an EMBL/GenBank/DDBJ whole genome shotgun (WGS) entry which is preliminary data.</text>
</comment>
<keyword evidence="1" id="KW-0479">Metal-binding</keyword>
<dbReference type="Pfam" id="PF01485">
    <property type="entry name" value="IBR"/>
    <property type="match status" value="1"/>
</dbReference>
<dbReference type="InterPro" id="IPR002867">
    <property type="entry name" value="IBR_dom"/>
</dbReference>
<evidence type="ECO:0000256" key="4">
    <source>
        <dbReference type="ARBA" id="ARBA00022833"/>
    </source>
</evidence>
<keyword evidence="7" id="KW-1185">Reference proteome</keyword>
<dbReference type="AlphaFoldDB" id="A0A8H6FD83"/>
<proteinExistence type="predicted"/>
<gene>
    <name evidence="6" type="ORF">HO133_010787</name>
</gene>
<keyword evidence="4" id="KW-0862">Zinc</keyword>
<dbReference type="SUPFAM" id="SSF57850">
    <property type="entry name" value="RING/U-box"/>
    <property type="match status" value="1"/>
</dbReference>
<dbReference type="CDD" id="cd20335">
    <property type="entry name" value="BRcat_RBR"/>
    <property type="match status" value="1"/>
</dbReference>
<dbReference type="Proteomes" id="UP000593566">
    <property type="component" value="Unassembled WGS sequence"/>
</dbReference>
<protein>
    <recommendedName>
        <fullName evidence="5">IBR domain-containing protein</fullName>
    </recommendedName>
</protein>
<evidence type="ECO:0000313" key="7">
    <source>
        <dbReference type="Proteomes" id="UP000593566"/>
    </source>
</evidence>
<evidence type="ECO:0000313" key="6">
    <source>
        <dbReference type="EMBL" id="KAF6224212.1"/>
    </source>
</evidence>
<evidence type="ECO:0000256" key="3">
    <source>
        <dbReference type="ARBA" id="ARBA00022786"/>
    </source>
</evidence>
<dbReference type="GO" id="GO:0016567">
    <property type="term" value="P:protein ubiquitination"/>
    <property type="evidence" value="ECO:0007669"/>
    <property type="project" value="InterPro"/>
</dbReference>
<dbReference type="SMART" id="SM00647">
    <property type="entry name" value="IBR"/>
    <property type="match status" value="1"/>
</dbReference>
<accession>A0A8H6FD83</accession>
<dbReference type="GO" id="GO:0004842">
    <property type="term" value="F:ubiquitin-protein transferase activity"/>
    <property type="evidence" value="ECO:0007669"/>
    <property type="project" value="InterPro"/>
</dbReference>
<sequence>MADMDDAMMILIPATPVFGEASAQGIRETVRREVDFLRTMECVVCRNQEVDSNVMTAPCGELYCGGCVNEVFDRAAKHEFNFPPKCCGQIITLANAESFLSSDIYDKFQKKSEEYSTTNRTYCSDPECVTFISPKAVDDGQAKCPACQKLTCIVCKEEVHEGGCLEDPAAQSLMTAAAEAGFQQCQECKRMIERINGCDHITDEGDPLDEAEGFLQYAVDHVLHIHEDNRIVWRIPAAAGA</sequence>
<name>A0A8H6FD83_9LECA</name>
<dbReference type="EMBL" id="JACCJB010000009">
    <property type="protein sequence ID" value="KAF6224212.1"/>
    <property type="molecule type" value="Genomic_DNA"/>
</dbReference>
<keyword evidence="2" id="KW-0863">Zinc-finger</keyword>
<feature type="domain" description="IBR" evidence="5">
    <location>
        <begin position="103"/>
        <end position="164"/>
    </location>
</feature>
<dbReference type="Gene3D" id="3.30.40.10">
    <property type="entry name" value="Zinc/RING finger domain, C3HC4 (zinc finger)"/>
    <property type="match status" value="1"/>
</dbReference>
<dbReference type="PANTHER" id="PTHR11685">
    <property type="entry name" value="RBR FAMILY RING FINGER AND IBR DOMAIN-CONTAINING"/>
    <property type="match status" value="1"/>
</dbReference>
<evidence type="ECO:0000256" key="2">
    <source>
        <dbReference type="ARBA" id="ARBA00022771"/>
    </source>
</evidence>
<dbReference type="GO" id="GO:0008270">
    <property type="term" value="F:zinc ion binding"/>
    <property type="evidence" value="ECO:0007669"/>
    <property type="project" value="UniProtKB-KW"/>
</dbReference>
<evidence type="ECO:0000256" key="1">
    <source>
        <dbReference type="ARBA" id="ARBA00022723"/>
    </source>
</evidence>
<dbReference type="RefSeq" id="XP_037153272.1">
    <property type="nucleotide sequence ID" value="XM_037301638.1"/>
</dbReference>
<dbReference type="InterPro" id="IPR031127">
    <property type="entry name" value="E3_UB_ligase_RBR"/>
</dbReference>
<dbReference type="GeneID" id="59339177"/>
<reference evidence="6 7" key="1">
    <citation type="journal article" date="2020" name="Genomics">
        <title>Complete, high-quality genomes from long-read metagenomic sequencing of two wolf lichen thalli reveals enigmatic genome architecture.</title>
        <authorList>
            <person name="McKenzie S.K."/>
            <person name="Walston R.F."/>
            <person name="Allen J.L."/>
        </authorList>
    </citation>
    <scope>NUCLEOTIDE SEQUENCE [LARGE SCALE GENOMIC DNA]</scope>
    <source>
        <strain evidence="6">WasteWater1</strain>
    </source>
</reference>
<dbReference type="InterPro" id="IPR013083">
    <property type="entry name" value="Znf_RING/FYVE/PHD"/>
</dbReference>